<gene>
    <name evidence="7" type="ORF">CANCADRAFT_29826</name>
</gene>
<keyword evidence="3" id="KW-0677">Repeat</keyword>
<evidence type="ECO:0000259" key="6">
    <source>
        <dbReference type="Pfam" id="PF11916"/>
    </source>
</evidence>
<dbReference type="EMBL" id="KV453844">
    <property type="protein sequence ID" value="ODV88416.1"/>
    <property type="molecule type" value="Genomic_DNA"/>
</dbReference>
<dbReference type="Pfam" id="PF11916">
    <property type="entry name" value="Vac14_Fig4_bd"/>
    <property type="match status" value="1"/>
</dbReference>
<dbReference type="SUPFAM" id="SSF48371">
    <property type="entry name" value="ARM repeat"/>
    <property type="match status" value="1"/>
</dbReference>
<dbReference type="PANTHER" id="PTHR16023">
    <property type="entry name" value="TAX1 BINDING PROTEIN-RELATED"/>
    <property type="match status" value="1"/>
</dbReference>
<accession>A0A1E4T9I4</accession>
<dbReference type="Pfam" id="PF12755">
    <property type="entry name" value="Vac14_Fab1_bd"/>
    <property type="match status" value="1"/>
</dbReference>
<evidence type="ECO:0000256" key="1">
    <source>
        <dbReference type="ARBA" id="ARBA00004308"/>
    </source>
</evidence>
<evidence type="ECO:0000256" key="3">
    <source>
        <dbReference type="ARBA" id="ARBA00022737"/>
    </source>
</evidence>
<dbReference type="InterPro" id="IPR026825">
    <property type="entry name" value="Vac14"/>
</dbReference>
<dbReference type="InterPro" id="IPR021841">
    <property type="entry name" value="VAC14_Fig4p-bd"/>
</dbReference>
<protein>
    <recommendedName>
        <fullName evidence="6">Vacuolar protein 14 C-terminal Fig4-binding domain-containing protein</fullName>
    </recommendedName>
</protein>
<dbReference type="InterPro" id="IPR011989">
    <property type="entry name" value="ARM-like"/>
</dbReference>
<evidence type="ECO:0000313" key="7">
    <source>
        <dbReference type="EMBL" id="ODV88416.1"/>
    </source>
</evidence>
<dbReference type="OrthoDB" id="5574975at2759"/>
<dbReference type="Proteomes" id="UP000095023">
    <property type="component" value="Unassembled WGS sequence"/>
</dbReference>
<keyword evidence="4" id="KW-0472">Membrane</keyword>
<dbReference type="GO" id="GO:0006661">
    <property type="term" value="P:phosphatidylinositol biosynthetic process"/>
    <property type="evidence" value="ECO:0007669"/>
    <property type="project" value="InterPro"/>
</dbReference>
<sequence>MDKDIQRGLNDRIYERRKAAALELEAQIRNCVANKDFDKISAIIDELCRDFAYAVHLPNARNGGLIGLAAAAIALGQNEVSPYLDDIVQPVLACFGDQESRVRYYACESMYNIAKVAKGEILVYFNEIFDALCRLTADTDASVKNGADLLDRLIKDIAAEKAATYVSVMHRPPSPLQQPSTDDPSKPVELPLHETTYPTAFSLKRFMPLLTERMYVINPFTRMFLVSWITLLDSIPELELISYLPEFLGGLLNFLSDPNSDVRNATQFAIEEFLSEIERISRVKRSLNDQDLARIEFADEEDPFGPPTSEIAVVNDDEDDVSTVFTNAEGNKLKDGVIVVGQDIQIDYSRIIDILISNLDSSVEDIQLTVLHWLNSFFTMVPEEIVHCVPRFLSLLLPTLSSDIELLRDTAKQVNLNLLDLCTGTSQTSKKLLDILDFPAVVNSLTLTFLNEKEATRIAALDWLIELHKASPQSLITSNETTIPALLKTLSDPSDHVVTRDLILLAEVSRTSTDEHFIEFLKHIISLFSSDRKLVENRGSLIIRQLCVNLDPERVLKSMASLLETTEDLSFAYVMIQNLNIYLATLPEFHDLRVKLRTVGSGTADEQAVSLFVTLFRSWSHNAVAALTLCLLAQAYQPAYELLLSFVDLEVTVSLLIQVDKLVQMLESPIFSRLRLQLLEPENNPYLYKCLYGLLMLLPQSSAFATLRNRLNSVAVLANFRTSADAADSKQLASGGLLGTGDNTIPWSHLLENFRKVQKEHEERRRSLAAANGYSHTAEFESAQHEEKKP</sequence>
<evidence type="ECO:0000313" key="8">
    <source>
        <dbReference type="Proteomes" id="UP000095023"/>
    </source>
</evidence>
<feature type="domain" description="Vacuolar protein 14 C-terminal Fig4-binding" evidence="6">
    <location>
        <begin position="532"/>
        <end position="714"/>
    </location>
</feature>
<dbReference type="GO" id="GO:0070772">
    <property type="term" value="C:PAS complex"/>
    <property type="evidence" value="ECO:0007669"/>
    <property type="project" value="InterPro"/>
</dbReference>
<evidence type="ECO:0000256" key="2">
    <source>
        <dbReference type="ARBA" id="ARBA00010225"/>
    </source>
</evidence>
<evidence type="ECO:0000256" key="5">
    <source>
        <dbReference type="SAM" id="MobiDB-lite"/>
    </source>
</evidence>
<organism evidence="7 8">
    <name type="scientific">Tortispora caseinolytica NRRL Y-17796</name>
    <dbReference type="NCBI Taxonomy" id="767744"/>
    <lineage>
        <taxon>Eukaryota</taxon>
        <taxon>Fungi</taxon>
        <taxon>Dikarya</taxon>
        <taxon>Ascomycota</taxon>
        <taxon>Saccharomycotina</taxon>
        <taxon>Trigonopsidomycetes</taxon>
        <taxon>Trigonopsidales</taxon>
        <taxon>Trigonopsidaceae</taxon>
        <taxon>Tortispora</taxon>
    </lineage>
</organism>
<dbReference type="InterPro" id="IPR016024">
    <property type="entry name" value="ARM-type_fold"/>
</dbReference>
<dbReference type="PANTHER" id="PTHR16023:SF0">
    <property type="entry name" value="PROTEIN VAC14 HOMOLOG"/>
    <property type="match status" value="1"/>
</dbReference>
<evidence type="ECO:0000256" key="4">
    <source>
        <dbReference type="ARBA" id="ARBA00023136"/>
    </source>
</evidence>
<feature type="compositionally biased region" description="Basic and acidic residues" evidence="5">
    <location>
        <begin position="778"/>
        <end position="790"/>
    </location>
</feature>
<name>A0A1E4T9I4_9ASCO</name>
<dbReference type="AlphaFoldDB" id="A0A1E4T9I4"/>
<proteinExistence type="inferred from homology"/>
<dbReference type="GO" id="GO:0010008">
    <property type="term" value="C:endosome membrane"/>
    <property type="evidence" value="ECO:0007669"/>
    <property type="project" value="TreeGrafter"/>
</dbReference>
<dbReference type="GO" id="GO:0000329">
    <property type="term" value="C:fungal-type vacuole membrane"/>
    <property type="evidence" value="ECO:0007669"/>
    <property type="project" value="TreeGrafter"/>
</dbReference>
<comment type="subcellular location">
    <subcellularLocation>
        <location evidence="1">Endomembrane system</location>
    </subcellularLocation>
</comment>
<dbReference type="Gene3D" id="1.25.10.10">
    <property type="entry name" value="Leucine-rich Repeat Variant"/>
    <property type="match status" value="2"/>
</dbReference>
<comment type="similarity">
    <text evidence="2">Belongs to the VAC14 family.</text>
</comment>
<reference evidence="8" key="1">
    <citation type="submission" date="2016-02" db="EMBL/GenBank/DDBJ databases">
        <title>Comparative genomics of biotechnologically important yeasts.</title>
        <authorList>
            <consortium name="DOE Joint Genome Institute"/>
            <person name="Riley R."/>
            <person name="Haridas S."/>
            <person name="Wolfe K.H."/>
            <person name="Lopes M.R."/>
            <person name="Hittinger C.T."/>
            <person name="Goker M."/>
            <person name="Salamov A."/>
            <person name="Wisecaver J."/>
            <person name="Long T.M."/>
            <person name="Aerts A.L."/>
            <person name="Barry K."/>
            <person name="Choi C."/>
            <person name="Clum A."/>
            <person name="Coughlan A.Y."/>
            <person name="Deshpande S."/>
            <person name="Douglass A.P."/>
            <person name="Hanson S.J."/>
            <person name="Klenk H.-P."/>
            <person name="Labutti K."/>
            <person name="Lapidus A."/>
            <person name="Lindquist E."/>
            <person name="Lipzen A."/>
            <person name="Meier-Kolthoff J.P."/>
            <person name="Ohm R.A."/>
            <person name="Otillar R.P."/>
            <person name="Pangilinan J."/>
            <person name="Peng Y."/>
            <person name="Rokas A."/>
            <person name="Rosa C.A."/>
            <person name="Scheuner C."/>
            <person name="Sibirny A.A."/>
            <person name="Slot J.C."/>
            <person name="Stielow J.B."/>
            <person name="Sun H."/>
            <person name="Kurtzman C.P."/>
            <person name="Blackwell M."/>
            <person name="Jeffries T.W."/>
            <person name="Grigoriev I.V."/>
        </authorList>
    </citation>
    <scope>NUCLEOTIDE SEQUENCE [LARGE SCALE GENOMIC DNA]</scope>
    <source>
        <strain evidence="8">NRRL Y-17796</strain>
    </source>
</reference>
<keyword evidence="8" id="KW-1185">Reference proteome</keyword>
<feature type="region of interest" description="Disordered" evidence="5">
    <location>
        <begin position="762"/>
        <end position="790"/>
    </location>
</feature>